<feature type="domain" description="Aminotransferase class V" evidence="8">
    <location>
        <begin position="3"/>
        <end position="370"/>
    </location>
</feature>
<comment type="similarity">
    <text evidence="2">Belongs to the class-V pyridoxal-phosphate-dependent aminotransferase family. NifS/IscS subfamily.</text>
</comment>
<comment type="cofactor">
    <cofactor evidence="1 7">
        <name>pyridoxal 5'-phosphate</name>
        <dbReference type="ChEBI" id="CHEBI:597326"/>
    </cofactor>
</comment>
<keyword evidence="6" id="KW-0411">Iron-sulfur</keyword>
<keyword evidence="5" id="KW-0408">Iron</keyword>
<evidence type="ECO:0000256" key="4">
    <source>
        <dbReference type="ARBA" id="ARBA00022898"/>
    </source>
</evidence>
<organism evidence="9 10">
    <name type="scientific">Paenibacillus sabuli</name>
    <dbReference type="NCBI Taxonomy" id="2772509"/>
    <lineage>
        <taxon>Bacteria</taxon>
        <taxon>Bacillati</taxon>
        <taxon>Bacillota</taxon>
        <taxon>Bacilli</taxon>
        <taxon>Bacillales</taxon>
        <taxon>Paenibacillaceae</taxon>
        <taxon>Paenibacillus</taxon>
    </lineage>
</organism>
<dbReference type="Proteomes" id="UP000621560">
    <property type="component" value="Unassembled WGS sequence"/>
</dbReference>
<dbReference type="PIRSF" id="PIRSF005572">
    <property type="entry name" value="NifS"/>
    <property type="match status" value="1"/>
</dbReference>
<dbReference type="RefSeq" id="WP_190915553.1">
    <property type="nucleotide sequence ID" value="NZ_JACXIZ010000011.1"/>
</dbReference>
<dbReference type="PROSITE" id="PS00595">
    <property type="entry name" value="AA_TRANSFER_CLASS_5"/>
    <property type="match status" value="1"/>
</dbReference>
<evidence type="ECO:0000259" key="8">
    <source>
        <dbReference type="Pfam" id="PF00266"/>
    </source>
</evidence>
<keyword evidence="4" id="KW-0663">Pyridoxal phosphate</keyword>
<dbReference type="SUPFAM" id="SSF53383">
    <property type="entry name" value="PLP-dependent transferases"/>
    <property type="match status" value="1"/>
</dbReference>
<evidence type="ECO:0000313" key="10">
    <source>
        <dbReference type="Proteomes" id="UP000621560"/>
    </source>
</evidence>
<dbReference type="FunFam" id="3.40.640.10:FF:000084">
    <property type="entry name" value="IscS-like cysteine desulfurase"/>
    <property type="match status" value="1"/>
</dbReference>
<evidence type="ECO:0000256" key="2">
    <source>
        <dbReference type="ARBA" id="ARBA00006490"/>
    </source>
</evidence>
<gene>
    <name evidence="9" type="ORF">IDH44_04435</name>
</gene>
<evidence type="ECO:0000256" key="3">
    <source>
        <dbReference type="ARBA" id="ARBA00022723"/>
    </source>
</evidence>
<dbReference type="Pfam" id="PF00266">
    <property type="entry name" value="Aminotran_5"/>
    <property type="match status" value="1"/>
</dbReference>
<keyword evidence="3" id="KW-0479">Metal-binding</keyword>
<dbReference type="PANTHER" id="PTHR11601:SF50">
    <property type="entry name" value="CYSTEINE DESULFURASE ISCS 2-RELATED"/>
    <property type="match status" value="1"/>
</dbReference>
<evidence type="ECO:0000256" key="5">
    <source>
        <dbReference type="ARBA" id="ARBA00023004"/>
    </source>
</evidence>
<proteinExistence type="inferred from homology"/>
<comment type="caution">
    <text evidence="9">The sequence shown here is derived from an EMBL/GenBank/DDBJ whole genome shotgun (WGS) entry which is preliminary data.</text>
</comment>
<dbReference type="Gene3D" id="3.40.640.10">
    <property type="entry name" value="Type I PLP-dependent aspartate aminotransferase-like (Major domain)"/>
    <property type="match status" value="1"/>
</dbReference>
<name>A0A927GQJ0_9BACL</name>
<evidence type="ECO:0000256" key="1">
    <source>
        <dbReference type="ARBA" id="ARBA00001933"/>
    </source>
</evidence>
<protein>
    <submittedName>
        <fullName evidence="9">Cysteine desulfurase</fullName>
    </submittedName>
</protein>
<dbReference type="EMBL" id="JACXIZ010000011">
    <property type="protein sequence ID" value="MBD2844428.1"/>
    <property type="molecule type" value="Genomic_DNA"/>
</dbReference>
<dbReference type="Gene3D" id="3.90.1150.10">
    <property type="entry name" value="Aspartate Aminotransferase, domain 1"/>
    <property type="match status" value="1"/>
</dbReference>
<sequence length="388" mass="41933">MLYFDHCASTPPREDVVRTMAEVMTRHYANPGALHRAGAEASKLIERAREAAASQLGGESRQWVFTSGGTESNNLALLGAARAARHRGRHIVTTAIEHPSVLEPCRQLEREGYRVTYLPVDRQGRIKAGQVAEALTADTILVSIMHVNNEVGAVQPIAEIGALLKDRPKTLYHVDAVQSVGKLPVRPAEWGVDLLSVSAHKLRGPRGAGWLYVRNPKLLDAQLRGGKQEAGLRAGTPNTAAIVAAAKALRLAVEQQEARHVQMSRLRARLVSGVSAIPELHLIGGDTSEVSEGRAAPHILALCYPGLKAEVIVHMLEKHGVIVSTKSACSSRDERPSAVLLAMGHSQVEALAGIRISFGDEHTEAAIDSLVERLRMTVAKLKPLRRLV</sequence>
<evidence type="ECO:0000256" key="7">
    <source>
        <dbReference type="RuleBase" id="RU004504"/>
    </source>
</evidence>
<dbReference type="InterPro" id="IPR020578">
    <property type="entry name" value="Aminotrans_V_PyrdxlP_BS"/>
</dbReference>
<dbReference type="PANTHER" id="PTHR11601">
    <property type="entry name" value="CYSTEINE DESULFURYLASE FAMILY MEMBER"/>
    <property type="match status" value="1"/>
</dbReference>
<dbReference type="AlphaFoldDB" id="A0A927GQJ0"/>
<accession>A0A927GQJ0</accession>
<keyword evidence="10" id="KW-1185">Reference proteome</keyword>
<dbReference type="InterPro" id="IPR000192">
    <property type="entry name" value="Aminotrans_V_dom"/>
</dbReference>
<dbReference type="InterPro" id="IPR015422">
    <property type="entry name" value="PyrdxlP-dep_Trfase_small"/>
</dbReference>
<dbReference type="InterPro" id="IPR015424">
    <property type="entry name" value="PyrdxlP-dep_Trfase"/>
</dbReference>
<dbReference type="GO" id="GO:0046872">
    <property type="term" value="F:metal ion binding"/>
    <property type="evidence" value="ECO:0007669"/>
    <property type="project" value="UniProtKB-KW"/>
</dbReference>
<evidence type="ECO:0000256" key="6">
    <source>
        <dbReference type="ARBA" id="ARBA00023014"/>
    </source>
</evidence>
<dbReference type="GO" id="GO:0051536">
    <property type="term" value="F:iron-sulfur cluster binding"/>
    <property type="evidence" value="ECO:0007669"/>
    <property type="project" value="UniProtKB-KW"/>
</dbReference>
<dbReference type="GO" id="GO:0031071">
    <property type="term" value="F:cysteine desulfurase activity"/>
    <property type="evidence" value="ECO:0007669"/>
    <property type="project" value="UniProtKB-ARBA"/>
</dbReference>
<dbReference type="InterPro" id="IPR015421">
    <property type="entry name" value="PyrdxlP-dep_Trfase_major"/>
</dbReference>
<dbReference type="Gene3D" id="1.10.260.50">
    <property type="match status" value="1"/>
</dbReference>
<dbReference type="InterPro" id="IPR016454">
    <property type="entry name" value="Cysteine_dSase"/>
</dbReference>
<reference evidence="9" key="1">
    <citation type="submission" date="2020-09" db="EMBL/GenBank/DDBJ databases">
        <title>A novel bacterium of genus Paenibacillus, isolated from South China Sea.</title>
        <authorList>
            <person name="Huang H."/>
            <person name="Mo K."/>
            <person name="Hu Y."/>
        </authorList>
    </citation>
    <scope>NUCLEOTIDE SEQUENCE</scope>
    <source>
        <strain evidence="9">IB182496</strain>
    </source>
</reference>
<evidence type="ECO:0000313" key="9">
    <source>
        <dbReference type="EMBL" id="MBD2844428.1"/>
    </source>
</evidence>